<evidence type="ECO:0000313" key="2">
    <source>
        <dbReference type="Proteomes" id="UP001598300"/>
    </source>
</evidence>
<dbReference type="Gene3D" id="3.40.1800.10">
    <property type="entry name" value="His-Me finger endonucleases"/>
    <property type="match status" value="1"/>
</dbReference>
<accession>A0ABW6DV03</accession>
<dbReference type="InterPro" id="IPR004211">
    <property type="entry name" value="Endonuclease_7"/>
</dbReference>
<keyword evidence="1" id="KW-0540">Nuclease</keyword>
<reference evidence="1 2" key="1">
    <citation type="submission" date="2024-09" db="EMBL/GenBank/DDBJ databases">
        <title>The Natural Products Discovery Center: Release of the First 8490 Sequenced Strains for Exploring Actinobacteria Biosynthetic Diversity.</title>
        <authorList>
            <person name="Kalkreuter E."/>
            <person name="Kautsar S.A."/>
            <person name="Yang D."/>
            <person name="Bader C.D."/>
            <person name="Teijaro C.N."/>
            <person name="Fluegel L."/>
            <person name="Davis C.M."/>
            <person name="Simpson J.R."/>
            <person name="Lauterbach L."/>
            <person name="Steele A.D."/>
            <person name="Gui C."/>
            <person name="Meng S."/>
            <person name="Li G."/>
            <person name="Viehrig K."/>
            <person name="Ye F."/>
            <person name="Su P."/>
            <person name="Kiefer A.F."/>
            <person name="Nichols A."/>
            <person name="Cepeda A.J."/>
            <person name="Yan W."/>
            <person name="Fan B."/>
            <person name="Jiang Y."/>
            <person name="Adhikari A."/>
            <person name="Zheng C.-J."/>
            <person name="Schuster L."/>
            <person name="Cowan T.M."/>
            <person name="Smanski M.J."/>
            <person name="Chevrette M.G."/>
            <person name="De Carvalho L.P.S."/>
            <person name="Shen B."/>
        </authorList>
    </citation>
    <scope>NUCLEOTIDE SEQUENCE [LARGE SCALE GENOMIC DNA]</scope>
    <source>
        <strain evidence="1 2">NPDC058584</strain>
    </source>
</reference>
<dbReference type="GO" id="GO:0004519">
    <property type="term" value="F:endonuclease activity"/>
    <property type="evidence" value="ECO:0007669"/>
    <property type="project" value="UniProtKB-KW"/>
</dbReference>
<protein>
    <submittedName>
        <fullName evidence="1">Endonuclease VII domain-containing protein</fullName>
    </submittedName>
</protein>
<sequence>MSVKPCPDCKDVLPLARFPRRARSADGRTARCRVCTGIRRKATRDPVRERERRLWAAYGITGEEYRRMGAAQRWRCLVCGERAPKGVRLVVDHDHVTGYVRGLLHSECNAALGLLGDDPAVLERAGRYLSRAVDLRSQVH</sequence>
<dbReference type="Proteomes" id="UP001598300">
    <property type="component" value="Unassembled WGS sequence"/>
</dbReference>
<comment type="caution">
    <text evidence="1">The sequence shown here is derived from an EMBL/GenBank/DDBJ whole genome shotgun (WGS) entry which is preliminary data.</text>
</comment>
<name>A0ABW6DV03_9ACTN</name>
<dbReference type="InterPro" id="IPR044925">
    <property type="entry name" value="His-Me_finger_sf"/>
</dbReference>
<dbReference type="SUPFAM" id="SSF54060">
    <property type="entry name" value="His-Me finger endonucleases"/>
    <property type="match status" value="1"/>
</dbReference>
<keyword evidence="1" id="KW-0255">Endonuclease</keyword>
<organism evidence="1 2">
    <name type="scientific">Streptomyces bacillaris</name>
    <dbReference type="NCBI Taxonomy" id="68179"/>
    <lineage>
        <taxon>Bacteria</taxon>
        <taxon>Bacillati</taxon>
        <taxon>Actinomycetota</taxon>
        <taxon>Actinomycetes</taxon>
        <taxon>Kitasatosporales</taxon>
        <taxon>Streptomycetaceae</taxon>
        <taxon>Streptomyces</taxon>
    </lineage>
</organism>
<dbReference type="EMBL" id="JBHXPM010000008">
    <property type="protein sequence ID" value="MFD3956556.1"/>
    <property type="molecule type" value="Genomic_DNA"/>
</dbReference>
<dbReference type="RefSeq" id="WP_070202610.1">
    <property type="nucleotide sequence ID" value="NZ_JBHVRE010000019.1"/>
</dbReference>
<dbReference type="InterPro" id="IPR038563">
    <property type="entry name" value="Endonuclease_7_sf"/>
</dbReference>
<evidence type="ECO:0000313" key="1">
    <source>
        <dbReference type="EMBL" id="MFD3956556.1"/>
    </source>
</evidence>
<keyword evidence="2" id="KW-1185">Reference proteome</keyword>
<keyword evidence="1" id="KW-0378">Hydrolase</keyword>
<dbReference type="Pfam" id="PF02945">
    <property type="entry name" value="Endonuclease_7"/>
    <property type="match status" value="1"/>
</dbReference>
<proteinExistence type="predicted"/>
<gene>
    <name evidence="1" type="ORF">ACFWR3_10770</name>
</gene>